<feature type="compositionally biased region" description="Basic and acidic residues" evidence="5">
    <location>
        <begin position="149"/>
        <end position="167"/>
    </location>
</feature>
<dbReference type="EMBL" id="JAUOPG010000004">
    <property type="protein sequence ID" value="MDO6453615.1"/>
    <property type="molecule type" value="Genomic_DNA"/>
</dbReference>
<dbReference type="RefSeq" id="WP_303549919.1">
    <property type="nucleotide sequence ID" value="NZ_JAUOPG010000004.1"/>
</dbReference>
<evidence type="ECO:0000313" key="7">
    <source>
        <dbReference type="EMBL" id="MDO6453615.1"/>
    </source>
</evidence>
<dbReference type="GO" id="GO:0051082">
    <property type="term" value="F:unfolded protein binding"/>
    <property type="evidence" value="ECO:0007669"/>
    <property type="project" value="TreeGrafter"/>
</dbReference>
<organism evidence="7 8">
    <name type="scientific">Neptunomonas phycophila</name>
    <dbReference type="NCBI Taxonomy" id="1572645"/>
    <lineage>
        <taxon>Bacteria</taxon>
        <taxon>Pseudomonadati</taxon>
        <taxon>Pseudomonadota</taxon>
        <taxon>Gammaproteobacteria</taxon>
        <taxon>Oceanospirillales</taxon>
        <taxon>Oceanospirillaceae</taxon>
        <taxon>Neptunomonas</taxon>
    </lineage>
</organism>
<evidence type="ECO:0000256" key="4">
    <source>
        <dbReference type="ARBA" id="ARBA00022764"/>
    </source>
</evidence>
<evidence type="ECO:0000256" key="2">
    <source>
        <dbReference type="ARBA" id="ARBA00008441"/>
    </source>
</evidence>
<keyword evidence="4" id="KW-0574">Periplasm</keyword>
<dbReference type="PANTHER" id="PTHR38102:SF1">
    <property type="entry name" value="PERIPLASMIC CHAPERONE SPY"/>
    <property type="match status" value="1"/>
</dbReference>
<evidence type="ECO:0000256" key="6">
    <source>
        <dbReference type="SAM" id="SignalP"/>
    </source>
</evidence>
<accession>A0AAW7XL97</accession>
<sequence>MKKTLITLLAIPTLMMGTLALADGKHKGDDCQGPRGDKHGKFDKKGDRGEPGERMIERMSKRLDLSKEQQDSLADLFKDRAEQRQAMMDKTRTLHETLRDLDSTSDTYNQDLQSAKELAASLAVEKIDERASMKADIAKILTPEQLDKFEDAMKHKGERGERAKGPRPEQPMS</sequence>
<dbReference type="InterPro" id="IPR052211">
    <property type="entry name" value="Cpx_auxiliary_protein"/>
</dbReference>
<dbReference type="AlphaFoldDB" id="A0AAW7XL97"/>
<evidence type="ECO:0000256" key="1">
    <source>
        <dbReference type="ARBA" id="ARBA00004418"/>
    </source>
</evidence>
<comment type="subcellular location">
    <subcellularLocation>
        <location evidence="1">Periplasm</location>
    </subcellularLocation>
</comment>
<protein>
    <submittedName>
        <fullName evidence="7">Spy/CpxP family protein refolding chaperone</fullName>
    </submittedName>
</protein>
<dbReference type="InterPro" id="IPR012899">
    <property type="entry name" value="LTXXQ"/>
</dbReference>
<evidence type="ECO:0000313" key="8">
    <source>
        <dbReference type="Proteomes" id="UP001169862"/>
    </source>
</evidence>
<comment type="caution">
    <text evidence="7">The sequence shown here is derived from an EMBL/GenBank/DDBJ whole genome shotgun (WGS) entry which is preliminary data.</text>
</comment>
<feature type="chain" id="PRO_5043723340" evidence="6">
    <location>
        <begin position="23"/>
        <end position="173"/>
    </location>
</feature>
<evidence type="ECO:0000256" key="3">
    <source>
        <dbReference type="ARBA" id="ARBA00022729"/>
    </source>
</evidence>
<gene>
    <name evidence="7" type="ORF">Q4490_08560</name>
</gene>
<keyword evidence="3 6" id="KW-0732">Signal</keyword>
<feature type="region of interest" description="Disordered" evidence="5">
    <location>
        <begin position="24"/>
        <end position="54"/>
    </location>
</feature>
<proteinExistence type="inferred from homology"/>
<name>A0AAW7XL97_9GAMM</name>
<dbReference type="PANTHER" id="PTHR38102">
    <property type="entry name" value="PERIPLASMIC CHAPERONE SPY"/>
    <property type="match status" value="1"/>
</dbReference>
<dbReference type="Gene3D" id="1.20.120.1490">
    <property type="match status" value="1"/>
</dbReference>
<feature type="signal peptide" evidence="6">
    <location>
        <begin position="1"/>
        <end position="22"/>
    </location>
</feature>
<dbReference type="Pfam" id="PF07813">
    <property type="entry name" value="LTXXQ"/>
    <property type="match status" value="1"/>
</dbReference>
<dbReference type="Proteomes" id="UP001169862">
    <property type="component" value="Unassembled WGS sequence"/>
</dbReference>
<evidence type="ECO:0000256" key="5">
    <source>
        <dbReference type="SAM" id="MobiDB-lite"/>
    </source>
</evidence>
<feature type="region of interest" description="Disordered" evidence="5">
    <location>
        <begin position="149"/>
        <end position="173"/>
    </location>
</feature>
<comment type="similarity">
    <text evidence="2">Belongs to the CpxP/Spy family.</text>
</comment>
<dbReference type="GO" id="GO:0030288">
    <property type="term" value="C:outer membrane-bounded periplasmic space"/>
    <property type="evidence" value="ECO:0007669"/>
    <property type="project" value="TreeGrafter"/>
</dbReference>
<reference evidence="7" key="1">
    <citation type="submission" date="2023-07" db="EMBL/GenBank/DDBJ databases">
        <title>Genome content predicts the carbon catabolic preferences of heterotrophic bacteria.</title>
        <authorList>
            <person name="Gralka M."/>
        </authorList>
    </citation>
    <scope>NUCLEOTIDE SEQUENCE</scope>
    <source>
        <strain evidence="7">I2M16</strain>
    </source>
</reference>